<feature type="transmembrane region" description="Helical" evidence="7">
    <location>
        <begin position="458"/>
        <end position="484"/>
    </location>
</feature>
<dbReference type="CDD" id="cd16015">
    <property type="entry name" value="LTA_synthase"/>
    <property type="match status" value="1"/>
</dbReference>
<dbReference type="InterPro" id="IPR000917">
    <property type="entry name" value="Sulfatase_N"/>
</dbReference>
<evidence type="ECO:0000259" key="8">
    <source>
        <dbReference type="Pfam" id="PF00884"/>
    </source>
</evidence>
<feature type="transmembrane region" description="Helical" evidence="7">
    <location>
        <begin position="44"/>
        <end position="66"/>
    </location>
</feature>
<feature type="transmembrane region" description="Helical" evidence="7">
    <location>
        <begin position="78"/>
        <end position="97"/>
    </location>
</feature>
<dbReference type="Proteomes" id="UP000544052">
    <property type="component" value="Unassembled WGS sequence"/>
</dbReference>
<feature type="transmembrane region" description="Helical" evidence="7">
    <location>
        <begin position="257"/>
        <end position="278"/>
    </location>
</feature>
<evidence type="ECO:0000313" key="11">
    <source>
        <dbReference type="Proteomes" id="UP000544052"/>
    </source>
</evidence>
<feature type="transmembrane region" description="Helical" evidence="7">
    <location>
        <begin position="496"/>
        <end position="516"/>
    </location>
</feature>
<accession>A0ABR6E6T5</accession>
<dbReference type="InterPro" id="IPR021949">
    <property type="entry name" value="DUF3566_TM"/>
</dbReference>
<evidence type="ECO:0000256" key="3">
    <source>
        <dbReference type="ARBA" id="ARBA00022475"/>
    </source>
</evidence>
<sequence length="971" mass="110299">MKKIRSNTLLFLVLLWTGFSQIYWQLGPHIADYNNQSLHTSAYLIVKGFTVLGPDILMLILGYYISKRQHKESFIIKVWLNTLGLGVLVSTIVAMSSNQLAKVTIFGSNFLDSLFPIIRNSYPLIFGSLLGLLLVTLTKQLDLFWQRRITIGTWTLIAIPFFNYPNNWGWSGNFLVIFYALVFVLGSQINLASKPLVGYGLIALVINVLLQGLMPTFSISGGTIERYSEPTNVLNVFVAYVIGSLMIRSVKHFNWRMLFSFLVLIESSGLIARLLLPLKIGNQCSSFKVAIYTVVALVVAMVIAELWSLITCLTVFRNINQLINHFTASDMNNQFLIIKDGLKKRLPNIFLFGLSYIIAACSMLLMNNGFTVSPNVDATYNIFAYTFGTRELLILFTTFLIFLTAKFIQALTKRYWVSLMLIVLINAIIVVANREKIAARNEPILPSDLLMVSVAKELFGMVSSSVWTIAVAVLILLIILTIWLEKKYPVKEKWGVKKRVLFIFLAPLLFATSLFWNHQGTPLSNFMHSIDDQSMFYNQLSGARINGPVIQFMNNIDVTVMEKPAGYSEKAMNNLVRKYHLRANEINQTRINDLSKQSIIFNLSESFANPQRVPGVKLKNNPVPYITKMMKDNTGGIMISSGFGGGTANMEYMTLTGFSLSNFSPTLPTPYTQLVTNLKKNPSIVEQFKSAVAIHPYNGVFYNRISVYEKFGFDKFLYLGSKYPIRHQKKIDRNPYLSDETSYRNVLDQLNKKQGGQFINLVTMQNHFPYDQNYYNEIQRYNAIRVSDGTNIGSVNDFSTGIHYTDKAVEQFIKKIDQIQKPITIVFYGDHLPGIYQNSMAKDGVKLHETDYFIYSNLYARQHGAKNFYTDTKYVSPNDFIAMVAKQTNAKVNWYQALLTDVYEKLPAMGVGLQSSSNVNSYNNSTQFVNQDGKLVSENQLSKKQKQLLYDYRLVQYDVTAGKHYVSNQMK</sequence>
<feature type="transmembrane region" description="Helical" evidence="7">
    <location>
        <begin position="170"/>
        <end position="189"/>
    </location>
</feature>
<dbReference type="InterPro" id="IPR050448">
    <property type="entry name" value="OpgB/LTA_synthase_biosynth"/>
</dbReference>
<dbReference type="RefSeq" id="WP_182582660.1">
    <property type="nucleotide sequence ID" value="NZ_JACIUZ010000020.1"/>
</dbReference>
<reference evidence="10 11" key="1">
    <citation type="submission" date="2020-07" db="EMBL/GenBank/DDBJ databases">
        <title>Description of Limosilactobacillus balticus sp. nov., Limosilactobacillus agrestis sp. nov., Limosilactobacillus albertensis sp. nov., Limosilactobacillus rudii sp. nov., Limosilactobacillus fastidiosus sp. nov., five novel Limosilactobacillus species isolated from the vertebrate gastrointestinal tract, and proposal of 6 subspecies of Limosilactobacillus reuteri adapted to the gastrointestinal tract of specific vertebrate hosts.</title>
        <authorList>
            <person name="Li F."/>
            <person name="Cheng C."/>
            <person name="Zheng J."/>
            <person name="Quevedo R.M."/>
            <person name="Li J."/>
            <person name="Roos S."/>
            <person name="Gaenzle M.G."/>
            <person name="Walter J."/>
        </authorList>
    </citation>
    <scope>NUCLEOTIDE SEQUENCE [LARGE SCALE GENOMIC DNA]</scope>
    <source>
        <strain evidence="10 11">WF-MO7-1</strain>
    </source>
</reference>
<proteinExistence type="predicted"/>
<keyword evidence="4 7" id="KW-0812">Transmembrane</keyword>
<keyword evidence="5 7" id="KW-1133">Transmembrane helix</keyword>
<evidence type="ECO:0000256" key="4">
    <source>
        <dbReference type="ARBA" id="ARBA00022692"/>
    </source>
</evidence>
<evidence type="ECO:0000256" key="6">
    <source>
        <dbReference type="ARBA" id="ARBA00023136"/>
    </source>
</evidence>
<evidence type="ECO:0000256" key="7">
    <source>
        <dbReference type="SAM" id="Phobius"/>
    </source>
</evidence>
<dbReference type="EMBL" id="JACIUZ010000020">
    <property type="protein sequence ID" value="MBB1062616.1"/>
    <property type="molecule type" value="Genomic_DNA"/>
</dbReference>
<feature type="domain" description="DUF3566" evidence="9">
    <location>
        <begin position="282"/>
        <end position="388"/>
    </location>
</feature>
<feature type="transmembrane region" description="Helical" evidence="7">
    <location>
        <begin position="117"/>
        <end position="137"/>
    </location>
</feature>
<comment type="pathway">
    <text evidence="2">Cell wall biogenesis; lipoteichoic acid biosynthesis.</text>
</comment>
<evidence type="ECO:0000256" key="1">
    <source>
        <dbReference type="ARBA" id="ARBA00004651"/>
    </source>
</evidence>
<feature type="transmembrane region" description="Helical" evidence="7">
    <location>
        <begin position="349"/>
        <end position="370"/>
    </location>
</feature>
<feature type="domain" description="Sulfatase N-terminal" evidence="8">
    <location>
        <begin position="599"/>
        <end position="888"/>
    </location>
</feature>
<gene>
    <name evidence="10" type="ORF">H5R64_02195</name>
</gene>
<dbReference type="InterPro" id="IPR017850">
    <property type="entry name" value="Alkaline_phosphatase_core_sf"/>
</dbReference>
<keyword evidence="3" id="KW-1003">Cell membrane</keyword>
<dbReference type="Pfam" id="PF00884">
    <property type="entry name" value="Sulfatase"/>
    <property type="match status" value="1"/>
</dbReference>
<feature type="transmembrane region" description="Helical" evidence="7">
    <location>
        <begin position="290"/>
        <end position="316"/>
    </location>
</feature>
<feature type="transmembrane region" description="Helical" evidence="7">
    <location>
        <begin position="149"/>
        <end position="164"/>
    </location>
</feature>
<name>A0ABR6E6T5_9LACO</name>
<evidence type="ECO:0000256" key="5">
    <source>
        <dbReference type="ARBA" id="ARBA00022989"/>
    </source>
</evidence>
<evidence type="ECO:0000259" key="9">
    <source>
        <dbReference type="Pfam" id="PF12089"/>
    </source>
</evidence>
<dbReference type="Gene3D" id="3.40.720.10">
    <property type="entry name" value="Alkaline Phosphatase, subunit A"/>
    <property type="match status" value="1"/>
</dbReference>
<feature type="transmembrane region" description="Helical" evidence="7">
    <location>
        <begin position="382"/>
        <end position="403"/>
    </location>
</feature>
<keyword evidence="6 7" id="KW-0472">Membrane</keyword>
<dbReference type="SUPFAM" id="SSF53649">
    <property type="entry name" value="Alkaline phosphatase-like"/>
    <property type="match status" value="1"/>
</dbReference>
<evidence type="ECO:0000256" key="2">
    <source>
        <dbReference type="ARBA" id="ARBA00004936"/>
    </source>
</evidence>
<evidence type="ECO:0000313" key="10">
    <source>
        <dbReference type="EMBL" id="MBB1062616.1"/>
    </source>
</evidence>
<dbReference type="PANTHER" id="PTHR47371">
    <property type="entry name" value="LIPOTEICHOIC ACID SYNTHASE"/>
    <property type="match status" value="1"/>
</dbReference>
<feature type="transmembrane region" description="Helical" evidence="7">
    <location>
        <begin position="233"/>
        <end position="250"/>
    </location>
</feature>
<comment type="subcellular location">
    <subcellularLocation>
        <location evidence="1">Cell membrane</location>
        <topology evidence="1">Multi-pass membrane protein</topology>
    </subcellularLocation>
</comment>
<feature type="transmembrane region" description="Helical" evidence="7">
    <location>
        <begin position="415"/>
        <end position="432"/>
    </location>
</feature>
<feature type="transmembrane region" description="Helical" evidence="7">
    <location>
        <begin position="196"/>
        <end position="213"/>
    </location>
</feature>
<dbReference type="PANTHER" id="PTHR47371:SF3">
    <property type="entry name" value="PHOSPHOGLYCEROL TRANSFERASE I"/>
    <property type="match status" value="1"/>
</dbReference>
<keyword evidence="11" id="KW-1185">Reference proteome</keyword>
<comment type="caution">
    <text evidence="10">The sequence shown here is derived from an EMBL/GenBank/DDBJ whole genome shotgun (WGS) entry which is preliminary data.</text>
</comment>
<protein>
    <submittedName>
        <fullName evidence="10">LTA synthase family protein</fullName>
    </submittedName>
</protein>
<dbReference type="Pfam" id="PF12089">
    <property type="entry name" value="DUF3566"/>
    <property type="match status" value="1"/>
</dbReference>
<organism evidence="10 11">
    <name type="scientific">Limosilactobacillus fastidiosus</name>
    <dbReference type="NCBI Taxonomy" id="2759855"/>
    <lineage>
        <taxon>Bacteria</taxon>
        <taxon>Bacillati</taxon>
        <taxon>Bacillota</taxon>
        <taxon>Bacilli</taxon>
        <taxon>Lactobacillales</taxon>
        <taxon>Lactobacillaceae</taxon>
        <taxon>Limosilactobacillus</taxon>
    </lineage>
</organism>